<proteinExistence type="predicted"/>
<organism evidence="2 3">
    <name type="scientific">Nonomuraea turkmeniaca</name>
    <dbReference type="NCBI Taxonomy" id="103838"/>
    <lineage>
        <taxon>Bacteria</taxon>
        <taxon>Bacillati</taxon>
        <taxon>Actinomycetota</taxon>
        <taxon>Actinomycetes</taxon>
        <taxon>Streptosporangiales</taxon>
        <taxon>Streptosporangiaceae</taxon>
        <taxon>Nonomuraea</taxon>
    </lineage>
</organism>
<evidence type="ECO:0000313" key="3">
    <source>
        <dbReference type="Proteomes" id="UP000309128"/>
    </source>
</evidence>
<evidence type="ECO:0000313" key="2">
    <source>
        <dbReference type="EMBL" id="TMR11139.1"/>
    </source>
</evidence>
<dbReference type="Proteomes" id="UP000309128">
    <property type="component" value="Unassembled WGS sequence"/>
</dbReference>
<evidence type="ECO:0000256" key="1">
    <source>
        <dbReference type="SAM" id="MobiDB-lite"/>
    </source>
</evidence>
<gene>
    <name evidence="2" type="ORF">ETD86_36880</name>
</gene>
<reference evidence="2 3" key="1">
    <citation type="submission" date="2019-05" db="EMBL/GenBank/DDBJ databases">
        <title>Draft genome sequence of Nonomuraea turkmeniaca DSM 43926.</title>
        <authorList>
            <person name="Saricaoglu S."/>
            <person name="Isik K."/>
        </authorList>
    </citation>
    <scope>NUCLEOTIDE SEQUENCE [LARGE SCALE GENOMIC DNA]</scope>
    <source>
        <strain evidence="2 3">DSM 43926</strain>
    </source>
</reference>
<feature type="region of interest" description="Disordered" evidence="1">
    <location>
        <begin position="1"/>
        <end position="24"/>
    </location>
</feature>
<dbReference type="OrthoDB" id="9805123at2"/>
<protein>
    <recommendedName>
        <fullName evidence="4">Alpha/beta hydrolase</fullName>
    </recommendedName>
</protein>
<dbReference type="Gene3D" id="3.40.50.1820">
    <property type="entry name" value="alpha/beta hydrolase"/>
    <property type="match status" value="1"/>
</dbReference>
<dbReference type="InterPro" id="IPR029058">
    <property type="entry name" value="AB_hydrolase_fold"/>
</dbReference>
<accession>A0A5S4F519</accession>
<name>A0A5S4F519_9ACTN</name>
<evidence type="ECO:0008006" key="4">
    <source>
        <dbReference type="Google" id="ProtNLM"/>
    </source>
</evidence>
<sequence>MIPPGGCLSGDTLRRPGSHRPHASINSCRTARAWRPSPGEFHAVPDTGHVDLYDKTELIPFDQRETFFNGMA</sequence>
<dbReference type="RefSeq" id="WP_138671268.1">
    <property type="nucleotide sequence ID" value="NZ_VCKY01000166.1"/>
</dbReference>
<dbReference type="AlphaFoldDB" id="A0A5S4F519"/>
<comment type="caution">
    <text evidence="2">The sequence shown here is derived from an EMBL/GenBank/DDBJ whole genome shotgun (WGS) entry which is preliminary data.</text>
</comment>
<dbReference type="EMBL" id="VCKY01000166">
    <property type="protein sequence ID" value="TMR11139.1"/>
    <property type="molecule type" value="Genomic_DNA"/>
</dbReference>
<keyword evidence="3" id="KW-1185">Reference proteome</keyword>